<keyword evidence="2" id="KW-0079">Bacteriocin immunity</keyword>
<dbReference type="GO" id="GO:0030153">
    <property type="term" value="P:bacteriocin immunity"/>
    <property type="evidence" value="ECO:0007669"/>
    <property type="project" value="UniProtKB-KW"/>
</dbReference>
<evidence type="ECO:0000313" key="5">
    <source>
        <dbReference type="Proteomes" id="UP000185578"/>
    </source>
</evidence>
<dbReference type="InterPro" id="IPR035900">
    <property type="entry name" value="Colicin_E_sf"/>
</dbReference>
<dbReference type="InterPro" id="IPR000290">
    <property type="entry name" value="Colicin_pyocin"/>
</dbReference>
<feature type="compositionally biased region" description="Low complexity" evidence="3">
    <location>
        <begin position="91"/>
        <end position="110"/>
    </location>
</feature>
<comment type="caution">
    <text evidence="4">The sequence shown here is derived from an EMBL/GenBank/DDBJ whole genome shotgun (WGS) entry which is preliminary data.</text>
</comment>
<dbReference type="PRINTS" id="PR01299">
    <property type="entry name" value="PYOCIN"/>
</dbReference>
<evidence type="ECO:0000256" key="3">
    <source>
        <dbReference type="SAM" id="MobiDB-lite"/>
    </source>
</evidence>
<dbReference type="EMBL" id="MSCT01000009">
    <property type="protein sequence ID" value="OLF54501.1"/>
    <property type="molecule type" value="Genomic_DNA"/>
</dbReference>
<sequence length="110" mass="12226">MTTLRSCISEYTEQEFLRLLTEIREVSCQSEDEHSALVRHFRKISEHPKGSDLLFYPADNADDSPEGILKTVKAWRKANGLPGFKPPVAIAAAPPSTPPTSCSRSPRTRS</sequence>
<dbReference type="Proteomes" id="UP000185578">
    <property type="component" value="Unassembled WGS sequence"/>
</dbReference>
<protein>
    <recommendedName>
        <fullName evidence="6">Bacteriocin immunity protein</fullName>
    </recommendedName>
</protein>
<dbReference type="OrthoDB" id="6810874at2"/>
<dbReference type="AlphaFoldDB" id="A0A1Q8ERS8"/>
<dbReference type="RefSeq" id="WP_075119122.1">
    <property type="nucleotide sequence ID" value="NZ_MSCT01000009.1"/>
</dbReference>
<dbReference type="GO" id="GO:0015643">
    <property type="term" value="F:toxic substance binding"/>
    <property type="evidence" value="ECO:0007669"/>
    <property type="project" value="InterPro"/>
</dbReference>
<organism evidence="4 5">
    <name type="scientific">Pseudomonas chlororaphis</name>
    <dbReference type="NCBI Taxonomy" id="587753"/>
    <lineage>
        <taxon>Bacteria</taxon>
        <taxon>Pseudomonadati</taxon>
        <taxon>Pseudomonadota</taxon>
        <taxon>Gammaproteobacteria</taxon>
        <taxon>Pseudomonadales</taxon>
        <taxon>Pseudomonadaceae</taxon>
        <taxon>Pseudomonas</taxon>
    </lineage>
</organism>
<dbReference type="Pfam" id="PF01320">
    <property type="entry name" value="Colicin_Pyocin"/>
    <property type="match status" value="1"/>
</dbReference>
<comment type="similarity">
    <text evidence="1">Belongs to the colicins ColE2/ColE8/ColE9 and pyocins S1/S2 family.</text>
</comment>
<name>A0A1Q8ERS8_9PSED</name>
<evidence type="ECO:0000256" key="2">
    <source>
        <dbReference type="ARBA" id="ARBA00023025"/>
    </source>
</evidence>
<dbReference type="Gene3D" id="1.10.1200.20">
    <property type="entry name" value="Colicin E immunity protein"/>
    <property type="match status" value="1"/>
</dbReference>
<proteinExistence type="inferred from homology"/>
<evidence type="ECO:0000313" key="4">
    <source>
        <dbReference type="EMBL" id="OLF54501.1"/>
    </source>
</evidence>
<feature type="region of interest" description="Disordered" evidence="3">
    <location>
        <begin position="87"/>
        <end position="110"/>
    </location>
</feature>
<accession>A0A1Q8ERS8</accession>
<gene>
    <name evidence="4" type="ORF">BTN82_10870</name>
</gene>
<dbReference type="CDD" id="cd16363">
    <property type="entry name" value="Col_Im_like"/>
    <property type="match status" value="1"/>
</dbReference>
<reference evidence="4 5" key="1">
    <citation type="submission" date="2016-12" db="EMBL/GenBank/DDBJ databases">
        <authorList>
            <person name="Song W.-J."/>
            <person name="Kurnit D.M."/>
        </authorList>
    </citation>
    <scope>NUCLEOTIDE SEQUENCE [LARGE SCALE GENOMIC DNA]</scope>
    <source>
        <strain evidence="4 5">PCL1601</strain>
    </source>
</reference>
<evidence type="ECO:0000256" key="1">
    <source>
        <dbReference type="ARBA" id="ARBA00009346"/>
    </source>
</evidence>
<dbReference type="SUPFAM" id="SSF47345">
    <property type="entry name" value="Colicin E immunity proteins"/>
    <property type="match status" value="1"/>
</dbReference>
<evidence type="ECO:0008006" key="6">
    <source>
        <dbReference type="Google" id="ProtNLM"/>
    </source>
</evidence>